<sequence length="459" mass="50342">GEVRGYVSGGQIVGIHGRCITPERIKAIIELPKPNMVTGLRQVMGLLNYCRQYVSEYTELSKPLTEALKGGKPGMELIEWTEEMEEAFVNMQMLEKTFIHGPGTSYGMVGYYSMPIPASMAGQHPCLLICDCAERAVKATEEIVAHQKVILHTRHQILKLLTNTRLGSISNQRRAKWEATLLSKNVDIQIDAENTINPASLLPDEGTAHNCAQLIEEDTRSLLGTDPLPHAMRLFVDGSSFHEDGQRYTGWAVVNEHEETVDCGSLSGGGAQIAELIALTRALQFGRGKRINVYTDSRYAYGVVHDFGPVWKRRGFLTTAGLPISHQKQVMELMDACSLPAAGAVIKVTGHSQEESLEAKGNRAADAAAKGAAKLTERLVSVMALSAQEEETPARDIFELYAADDPDETDQWVKLGAHKSSDGLWTFNDKFVCPSSARTELMSLYHGLAHAGPEKLHAM</sequence>
<dbReference type="Proteomes" id="UP001529510">
    <property type="component" value="Unassembled WGS sequence"/>
</dbReference>
<keyword evidence="3" id="KW-0540">Nuclease</keyword>
<dbReference type="Gene3D" id="3.30.70.270">
    <property type="match status" value="1"/>
</dbReference>
<proteinExistence type="predicted"/>
<keyword evidence="4" id="KW-0255">Endonuclease</keyword>
<evidence type="ECO:0000256" key="1">
    <source>
        <dbReference type="ARBA" id="ARBA00022679"/>
    </source>
</evidence>
<feature type="non-terminal residue" evidence="8">
    <location>
        <position position="1"/>
    </location>
</feature>
<accession>A0ABD0P136</accession>
<reference evidence="8 9" key="1">
    <citation type="submission" date="2024-05" db="EMBL/GenBank/DDBJ databases">
        <title>Genome sequencing and assembly of Indian major carp, Cirrhinus mrigala (Hamilton, 1822).</title>
        <authorList>
            <person name="Mohindra V."/>
            <person name="Chowdhury L.M."/>
            <person name="Lal K."/>
            <person name="Jena J.K."/>
        </authorList>
    </citation>
    <scope>NUCLEOTIDE SEQUENCE [LARGE SCALE GENOMIC DNA]</scope>
    <source>
        <strain evidence="8">CM1030</strain>
        <tissue evidence="8">Blood</tissue>
    </source>
</reference>
<evidence type="ECO:0000313" key="9">
    <source>
        <dbReference type="Proteomes" id="UP001529510"/>
    </source>
</evidence>
<feature type="domain" description="RNase H type-1" evidence="7">
    <location>
        <begin position="228"/>
        <end position="374"/>
    </location>
</feature>
<dbReference type="GO" id="GO:0016787">
    <property type="term" value="F:hydrolase activity"/>
    <property type="evidence" value="ECO:0007669"/>
    <property type="project" value="UniProtKB-KW"/>
</dbReference>
<dbReference type="PROSITE" id="PS50879">
    <property type="entry name" value="RNASE_H_1"/>
    <property type="match status" value="1"/>
</dbReference>
<comment type="caution">
    <text evidence="8">The sequence shown here is derived from an EMBL/GenBank/DDBJ whole genome shotgun (WGS) entry which is preliminary data.</text>
</comment>
<dbReference type="AlphaFoldDB" id="A0ABD0P136"/>
<dbReference type="SUPFAM" id="SSF53098">
    <property type="entry name" value="Ribonuclease H-like"/>
    <property type="match status" value="1"/>
</dbReference>
<dbReference type="EMBL" id="JAMKFB020000019">
    <property type="protein sequence ID" value="KAL0167261.1"/>
    <property type="molecule type" value="Genomic_DNA"/>
</dbReference>
<evidence type="ECO:0000256" key="3">
    <source>
        <dbReference type="ARBA" id="ARBA00022722"/>
    </source>
</evidence>
<keyword evidence="1" id="KW-0808">Transferase</keyword>
<dbReference type="InterPro" id="IPR043128">
    <property type="entry name" value="Rev_trsase/Diguanyl_cyclase"/>
</dbReference>
<keyword evidence="5" id="KW-0378">Hydrolase</keyword>
<protein>
    <recommendedName>
        <fullName evidence="7">RNase H type-1 domain-containing protein</fullName>
    </recommendedName>
</protein>
<keyword evidence="6" id="KW-0695">RNA-directed DNA polymerase</keyword>
<dbReference type="InterPro" id="IPR012337">
    <property type="entry name" value="RNaseH-like_sf"/>
</dbReference>
<dbReference type="Pfam" id="PF00075">
    <property type="entry name" value="RNase_H"/>
    <property type="match status" value="1"/>
</dbReference>
<dbReference type="PANTHER" id="PTHR41694">
    <property type="entry name" value="ENDOGENOUS RETROVIRUS GROUP K MEMBER POL PROTEIN"/>
    <property type="match status" value="1"/>
</dbReference>
<evidence type="ECO:0000313" key="8">
    <source>
        <dbReference type="EMBL" id="KAL0167261.1"/>
    </source>
</evidence>
<evidence type="ECO:0000256" key="4">
    <source>
        <dbReference type="ARBA" id="ARBA00022759"/>
    </source>
</evidence>
<dbReference type="SUPFAM" id="SSF56672">
    <property type="entry name" value="DNA/RNA polymerases"/>
    <property type="match status" value="1"/>
</dbReference>
<evidence type="ECO:0000256" key="6">
    <source>
        <dbReference type="ARBA" id="ARBA00022918"/>
    </source>
</evidence>
<dbReference type="GO" id="GO:0003964">
    <property type="term" value="F:RNA-directed DNA polymerase activity"/>
    <property type="evidence" value="ECO:0007669"/>
    <property type="project" value="UniProtKB-KW"/>
</dbReference>
<gene>
    <name evidence="8" type="ORF">M9458_039105</name>
</gene>
<evidence type="ECO:0000259" key="7">
    <source>
        <dbReference type="PROSITE" id="PS50879"/>
    </source>
</evidence>
<dbReference type="Gene3D" id="3.30.420.10">
    <property type="entry name" value="Ribonuclease H-like superfamily/Ribonuclease H"/>
    <property type="match status" value="1"/>
</dbReference>
<feature type="non-terminal residue" evidence="8">
    <location>
        <position position="459"/>
    </location>
</feature>
<name>A0ABD0P136_CIRMR</name>
<organism evidence="8 9">
    <name type="scientific">Cirrhinus mrigala</name>
    <name type="common">Mrigala</name>
    <dbReference type="NCBI Taxonomy" id="683832"/>
    <lineage>
        <taxon>Eukaryota</taxon>
        <taxon>Metazoa</taxon>
        <taxon>Chordata</taxon>
        <taxon>Craniata</taxon>
        <taxon>Vertebrata</taxon>
        <taxon>Euteleostomi</taxon>
        <taxon>Actinopterygii</taxon>
        <taxon>Neopterygii</taxon>
        <taxon>Teleostei</taxon>
        <taxon>Ostariophysi</taxon>
        <taxon>Cypriniformes</taxon>
        <taxon>Cyprinidae</taxon>
        <taxon>Labeoninae</taxon>
        <taxon>Labeonini</taxon>
        <taxon>Cirrhinus</taxon>
    </lineage>
</organism>
<dbReference type="InterPro" id="IPR036397">
    <property type="entry name" value="RNaseH_sf"/>
</dbReference>
<keyword evidence="9" id="KW-1185">Reference proteome</keyword>
<dbReference type="InterPro" id="IPR002156">
    <property type="entry name" value="RNaseH_domain"/>
</dbReference>
<evidence type="ECO:0000256" key="2">
    <source>
        <dbReference type="ARBA" id="ARBA00022695"/>
    </source>
</evidence>
<dbReference type="PANTHER" id="PTHR41694:SF5">
    <property type="entry name" value="RIBONUCLEASE H"/>
    <property type="match status" value="1"/>
</dbReference>
<evidence type="ECO:0000256" key="5">
    <source>
        <dbReference type="ARBA" id="ARBA00022801"/>
    </source>
</evidence>
<dbReference type="InterPro" id="IPR043502">
    <property type="entry name" value="DNA/RNA_pol_sf"/>
</dbReference>
<keyword evidence="2" id="KW-0548">Nucleotidyltransferase</keyword>
<dbReference type="GO" id="GO:0004519">
    <property type="term" value="F:endonuclease activity"/>
    <property type="evidence" value="ECO:0007669"/>
    <property type="project" value="UniProtKB-KW"/>
</dbReference>